<dbReference type="STRING" id="762983.HMPREF9444_00797"/>
<organism evidence="1 2">
    <name type="scientific">Succinatimonas hippei (strain DSM 22608 / JCM 16073 / KCTC 15190 / YIT 12066)</name>
    <dbReference type="NCBI Taxonomy" id="762983"/>
    <lineage>
        <taxon>Bacteria</taxon>
        <taxon>Pseudomonadati</taxon>
        <taxon>Pseudomonadota</taxon>
        <taxon>Gammaproteobacteria</taxon>
        <taxon>Aeromonadales</taxon>
        <taxon>Succinivibrionaceae</taxon>
        <taxon>Succinatimonas</taxon>
    </lineage>
</organism>
<dbReference type="HOGENOM" id="CLU_2276008_0_0_6"/>
<gene>
    <name evidence="1" type="ORF">HMPREF9444_00797</name>
</gene>
<accession>E8LJ98</accession>
<comment type="caution">
    <text evidence="1">The sequence shown here is derived from an EMBL/GenBank/DDBJ whole genome shotgun (WGS) entry which is preliminary data.</text>
</comment>
<dbReference type="eggNOG" id="COG3943">
    <property type="taxonomic scope" value="Bacteria"/>
</dbReference>
<evidence type="ECO:0000313" key="2">
    <source>
        <dbReference type="Proteomes" id="UP000018458"/>
    </source>
</evidence>
<dbReference type="PANTHER" id="PTHR35810:SF1">
    <property type="entry name" value="CYTOPLASMIC PROTEIN"/>
    <property type="match status" value="1"/>
</dbReference>
<proteinExistence type="predicted"/>
<evidence type="ECO:0000313" key="1">
    <source>
        <dbReference type="EMBL" id="EFY07428.1"/>
    </source>
</evidence>
<dbReference type="PANTHER" id="PTHR35810">
    <property type="entry name" value="CYTOPLASMIC PROTEIN-RELATED"/>
    <property type="match status" value="1"/>
</dbReference>
<dbReference type="EMBL" id="AEVO01000036">
    <property type="protein sequence ID" value="EFY07428.1"/>
    <property type="molecule type" value="Genomic_DNA"/>
</dbReference>
<reference evidence="1 2" key="1">
    <citation type="submission" date="2011-01" db="EMBL/GenBank/DDBJ databases">
        <authorList>
            <person name="Weinstock G."/>
            <person name="Sodergren E."/>
            <person name="Clifton S."/>
            <person name="Fulton L."/>
            <person name="Fulton B."/>
            <person name="Courtney L."/>
            <person name="Fronick C."/>
            <person name="Harrison M."/>
            <person name="Strong C."/>
            <person name="Farmer C."/>
            <person name="Delahaunty K."/>
            <person name="Markovic C."/>
            <person name="Hall O."/>
            <person name="Minx P."/>
            <person name="Tomlinson C."/>
            <person name="Mitreva M."/>
            <person name="Hou S."/>
            <person name="Chen J."/>
            <person name="Wollam A."/>
            <person name="Pepin K.H."/>
            <person name="Johnson M."/>
            <person name="Bhonagiri V."/>
            <person name="Zhang X."/>
            <person name="Suruliraj S."/>
            <person name="Warren W."/>
            <person name="Chinwalla A."/>
            <person name="Mardis E.R."/>
            <person name="Wilson R.K."/>
        </authorList>
    </citation>
    <scope>NUCLEOTIDE SEQUENCE [LARGE SCALE GENOMIC DNA]</scope>
    <source>
        <strain evidence="2">DSM 22608 / JCM 16073 / KCTC 15190 / YIT 12066</strain>
    </source>
</reference>
<evidence type="ECO:0008006" key="3">
    <source>
        <dbReference type="Google" id="ProtNLM"/>
    </source>
</evidence>
<protein>
    <recommendedName>
        <fullName evidence="3">Toxin-antitoxin system, toxin component, Fic family</fullName>
    </recommendedName>
</protein>
<name>E8LJ98_SUCHY</name>
<dbReference type="AlphaFoldDB" id="E8LJ98"/>
<sequence>MVFVNKFINKYKNYTMIYIIKEVKIDIMNEKFQFLIYNSADEKFSINSVIKDESIWLMQKSMAELFDVDVPAISKHLSNIYSEGELQKDATISKMEIVQNVK</sequence>
<keyword evidence="2" id="KW-1185">Reference proteome</keyword>
<dbReference type="Proteomes" id="UP000018458">
    <property type="component" value="Unassembled WGS sequence"/>
</dbReference>